<dbReference type="RefSeq" id="WP_228105316.1">
    <property type="nucleotide sequence ID" value="NZ_CP101637.1"/>
</dbReference>
<dbReference type="Proteomes" id="UP001235030">
    <property type="component" value="Chromosome"/>
</dbReference>
<dbReference type="EMBL" id="CP101637">
    <property type="protein sequence ID" value="WMT82950.1"/>
    <property type="molecule type" value="Genomic_DNA"/>
</dbReference>
<evidence type="ECO:0000313" key="2">
    <source>
        <dbReference type="Proteomes" id="UP001235030"/>
    </source>
</evidence>
<organism evidence="1 2">
    <name type="scientific">Terrisporobacter mayombei</name>
    <dbReference type="NCBI Taxonomy" id="1541"/>
    <lineage>
        <taxon>Bacteria</taxon>
        <taxon>Bacillati</taxon>
        <taxon>Bacillota</taxon>
        <taxon>Clostridia</taxon>
        <taxon>Peptostreptococcales</taxon>
        <taxon>Peptostreptococcaceae</taxon>
        <taxon>Terrisporobacter</taxon>
    </lineage>
</organism>
<keyword evidence="2" id="KW-1185">Reference proteome</keyword>
<reference evidence="1 2" key="1">
    <citation type="submission" date="2022-07" db="EMBL/GenBank/DDBJ databases">
        <title>Genome sequence of Terrisporobacter mayombei DSM6539.</title>
        <authorList>
            <person name="Boeer T."/>
            <person name="Bengelsdorf F.R."/>
            <person name="Daniel R."/>
            <person name="Poehlein A."/>
        </authorList>
    </citation>
    <scope>NUCLEOTIDE SEQUENCE [LARGE SCALE GENOMIC DNA]</scope>
    <source>
        <strain evidence="1 2">DSM 6539</strain>
    </source>
</reference>
<gene>
    <name evidence="1" type="ORF">TEMA_34480</name>
</gene>
<evidence type="ECO:0000313" key="1">
    <source>
        <dbReference type="EMBL" id="WMT82950.1"/>
    </source>
</evidence>
<proteinExistence type="predicted"/>
<sequence>MNTIDFLKTLYFGDRYCVDFNIDNKKKEVRIIVNCISRIRSESGEWDYYCDEDIEMGTVVIHGVNEVILDKTGLTPNEDIYDIYATKIENELYKFTIEASYIDEEAETTDLMFTVIGEGVYLLDPSKPNIKITS</sequence>
<protein>
    <submittedName>
        <fullName evidence="1">Uncharacterized protein</fullName>
    </submittedName>
</protein>
<accession>A0ABY9Q6U1</accession>
<dbReference type="InterPro" id="IPR046225">
    <property type="entry name" value="DUF6258"/>
</dbReference>
<name>A0ABY9Q6U1_9FIRM</name>
<dbReference type="Pfam" id="PF19772">
    <property type="entry name" value="DUF6258"/>
    <property type="match status" value="1"/>
</dbReference>